<accession>A0A4Z2B0N5</accession>
<dbReference type="PANTHER" id="PTHR24200">
    <property type="entry name" value="TOUCAN, ISOFORM A"/>
    <property type="match status" value="1"/>
</dbReference>
<keyword evidence="8" id="KW-1185">Reference proteome</keyword>
<feature type="compositionally biased region" description="Basic and acidic residues" evidence="6">
    <location>
        <begin position="100"/>
        <end position="109"/>
    </location>
</feature>
<feature type="compositionally biased region" description="Polar residues" evidence="6">
    <location>
        <begin position="269"/>
        <end position="280"/>
    </location>
</feature>
<feature type="compositionally biased region" description="Polar residues" evidence="6">
    <location>
        <begin position="354"/>
        <end position="384"/>
    </location>
</feature>
<feature type="coiled-coil region" evidence="5">
    <location>
        <begin position="466"/>
        <end position="589"/>
    </location>
</feature>
<evidence type="ECO:0000256" key="6">
    <source>
        <dbReference type="SAM" id="MobiDB-lite"/>
    </source>
</evidence>
<feature type="compositionally biased region" description="Basic and acidic residues" evidence="6">
    <location>
        <begin position="398"/>
        <end position="407"/>
    </location>
</feature>
<proteinExistence type="inferred from homology"/>
<feature type="compositionally biased region" description="Polar residues" evidence="6">
    <location>
        <begin position="239"/>
        <end position="255"/>
    </location>
</feature>
<evidence type="ECO:0000313" key="7">
    <source>
        <dbReference type="EMBL" id="TNM85495.1"/>
    </source>
</evidence>
<evidence type="ECO:0000313" key="8">
    <source>
        <dbReference type="Proteomes" id="UP000516260"/>
    </source>
</evidence>
<protein>
    <recommendedName>
        <fullName evidence="9">Microtubule-associated tumor suppressor 1 homolog</fullName>
    </recommendedName>
</protein>
<keyword evidence="4" id="KW-0539">Nucleus</keyword>
<feature type="compositionally biased region" description="Polar residues" evidence="6">
    <location>
        <begin position="167"/>
        <end position="182"/>
    </location>
</feature>
<reference evidence="7 8" key="1">
    <citation type="submission" date="2019-04" db="EMBL/GenBank/DDBJ databases">
        <title>The sequence and de novo assembly of Takifugu bimaculatus genome using PacBio and Hi-C technologies.</title>
        <authorList>
            <person name="Xu P."/>
            <person name="Liu B."/>
            <person name="Zhou Z."/>
        </authorList>
    </citation>
    <scope>NUCLEOTIDE SEQUENCE [LARGE SCALE GENOMIC DNA]</scope>
    <source>
        <strain evidence="7">TB-2018</strain>
        <tissue evidence="7">Muscle</tissue>
    </source>
</reference>
<dbReference type="PANTHER" id="PTHR24200:SF7">
    <property type="entry name" value="MICROTUBULE-ASSOCIATED TUMOR SUPPRESSOR 1"/>
    <property type="match status" value="1"/>
</dbReference>
<comment type="subcellular location">
    <subcellularLocation>
        <location evidence="1">Nucleus</location>
    </subcellularLocation>
</comment>
<feature type="coiled-coil region" evidence="5">
    <location>
        <begin position="632"/>
        <end position="700"/>
    </location>
</feature>
<dbReference type="Proteomes" id="UP000516260">
    <property type="component" value="Chromosome 8"/>
</dbReference>
<feature type="compositionally biased region" description="Basic residues" evidence="6">
    <location>
        <begin position="256"/>
        <end position="265"/>
    </location>
</feature>
<dbReference type="EMBL" id="SWLE01000021">
    <property type="protein sequence ID" value="TNM85495.1"/>
    <property type="molecule type" value="Genomic_DNA"/>
</dbReference>
<feature type="region of interest" description="Disordered" evidence="6">
    <location>
        <begin position="312"/>
        <end position="408"/>
    </location>
</feature>
<dbReference type="GO" id="GO:0005737">
    <property type="term" value="C:cytoplasm"/>
    <property type="evidence" value="ECO:0007669"/>
    <property type="project" value="TreeGrafter"/>
</dbReference>
<feature type="compositionally biased region" description="Low complexity" evidence="6">
    <location>
        <begin position="112"/>
        <end position="123"/>
    </location>
</feature>
<dbReference type="GO" id="GO:0008017">
    <property type="term" value="F:microtubule binding"/>
    <property type="evidence" value="ECO:0007669"/>
    <property type="project" value="TreeGrafter"/>
</dbReference>
<dbReference type="AlphaFoldDB" id="A0A4Z2B0N5"/>
<evidence type="ECO:0000256" key="2">
    <source>
        <dbReference type="ARBA" id="ARBA00007585"/>
    </source>
</evidence>
<feature type="compositionally biased region" description="Polar residues" evidence="6">
    <location>
        <begin position="742"/>
        <end position="752"/>
    </location>
</feature>
<feature type="compositionally biased region" description="Polar residues" evidence="6">
    <location>
        <begin position="316"/>
        <end position="339"/>
    </location>
</feature>
<name>A0A4Z2B0N5_9TELE</name>
<gene>
    <name evidence="7" type="ORF">fugu_007766</name>
</gene>
<evidence type="ECO:0000256" key="5">
    <source>
        <dbReference type="SAM" id="Coils"/>
    </source>
</evidence>
<dbReference type="InterPro" id="IPR051293">
    <property type="entry name" value="MTUS1/CCDC69"/>
</dbReference>
<comment type="caution">
    <text evidence="7">The sequence shown here is derived from an EMBL/GenBank/DDBJ whole genome shotgun (WGS) entry which is preliminary data.</text>
</comment>
<evidence type="ECO:0000256" key="1">
    <source>
        <dbReference type="ARBA" id="ARBA00004123"/>
    </source>
</evidence>
<sequence length="765" mass="84572">MRVKSLTGAVKLSMRGKSCNVRPTLKMAVDVSRTQAVCFLASELHEDSPVEPESAVGVEPLHPRPNPESAEGPGRAPGKTLTPEKKQRKVSSKLGPSIRQQERGVRPEQEPSGSSRSGLTGLGIPRLLSNPKPHTTTEEASNPPPPPGPVGKHGAAPASKLPVKGLTNLSPQTLALNDNNGTMAAASSSAAGTSPNERPSRSSAKPVPPTSTSAPSVTAISASFGVPKLHVTRGRATLQARTSAPNLKTTTVSKRSTAKTPHHPPAKNTPATTRPKSQHSLQSCSSVRLCRGQTSGDGCLLISEVDKNKQREASRQTHCNGVSQCDGQKQKHQQISSDLTAGVVNGNSPVADFKNNNASSSAADGRTGSRSVLKTTSRPQNASKASAADGTVTAKHNQSKEHAEKKKQAVTQLRRMLIQGNKRVEALATVIQHIFSEREEAVKQKGEIASELANVRDELVLSTQCCKRLQKEKEEMRSSFEEAMKTLEGQHQEELVQLENRLKSFYQREWDKVHQIYQEEADKCCMLMEEQVERLRKQQQAERENQEVIQTQRMDSLKLHYESCIQELKRTHEKDMENLEKSLKRTETSLSDKILPLSTEKEALYKKLKEEEEDGKHTPAEKNLDSHVLYLEQELESLKAVLEIRNNQLHQKEKKLMEMDKLMEANIKLEECLKKVQQENEDYQARMDKYAALSKQLSSEQVVLQQSLQKESKVNKRLSMENEELLWKLQNCDLLPSPCRLSPTSPFNSPRNSAAFPTAAPLSPR</sequence>
<evidence type="ECO:0000256" key="3">
    <source>
        <dbReference type="ARBA" id="ARBA00023054"/>
    </source>
</evidence>
<keyword evidence="3 5" id="KW-0175">Coiled coil</keyword>
<evidence type="ECO:0008006" key="9">
    <source>
        <dbReference type="Google" id="ProtNLM"/>
    </source>
</evidence>
<feature type="compositionally biased region" description="Low complexity" evidence="6">
    <location>
        <begin position="202"/>
        <end position="223"/>
    </location>
</feature>
<evidence type="ECO:0000256" key="4">
    <source>
        <dbReference type="ARBA" id="ARBA00023242"/>
    </source>
</evidence>
<organism evidence="7 8">
    <name type="scientific">Takifugu bimaculatus</name>
    <dbReference type="NCBI Taxonomy" id="433685"/>
    <lineage>
        <taxon>Eukaryota</taxon>
        <taxon>Metazoa</taxon>
        <taxon>Chordata</taxon>
        <taxon>Craniata</taxon>
        <taxon>Vertebrata</taxon>
        <taxon>Euteleostomi</taxon>
        <taxon>Actinopterygii</taxon>
        <taxon>Neopterygii</taxon>
        <taxon>Teleostei</taxon>
        <taxon>Neoteleostei</taxon>
        <taxon>Acanthomorphata</taxon>
        <taxon>Eupercaria</taxon>
        <taxon>Tetraodontiformes</taxon>
        <taxon>Tetradontoidea</taxon>
        <taxon>Tetraodontidae</taxon>
        <taxon>Takifugu</taxon>
    </lineage>
</organism>
<comment type="similarity">
    <text evidence="2">Belongs to the MTUS1 family.</text>
</comment>
<feature type="region of interest" description="Disordered" evidence="6">
    <location>
        <begin position="45"/>
        <end position="280"/>
    </location>
</feature>
<feature type="region of interest" description="Disordered" evidence="6">
    <location>
        <begin position="740"/>
        <end position="765"/>
    </location>
</feature>
<dbReference type="GO" id="GO:0005634">
    <property type="term" value="C:nucleus"/>
    <property type="evidence" value="ECO:0007669"/>
    <property type="project" value="UniProtKB-SubCell"/>
</dbReference>